<reference evidence="10" key="1">
    <citation type="submission" date="2014-11" db="EMBL/GenBank/DDBJ databases">
        <title>Gammaherpesviruses are widespread among seal species in Canada.</title>
        <authorList>
            <person name="Bellehumeur C."/>
            <person name="Nielsen O."/>
            <person name="Measures L."/>
            <person name="Harwood L."/>
            <person name="Boyle B."/>
            <person name="Gagnon C.A."/>
        </authorList>
    </citation>
    <scope>NUCLEOTIDE SEQUENCE [LARGE SCALE GENOMIC DNA]</scope>
    <source>
        <strain evidence="10">FMV04-1493874</strain>
    </source>
</reference>
<keyword evidence="2" id="KW-1048">Host nucleus</keyword>
<evidence type="ECO:0000313" key="11">
    <source>
        <dbReference type="Proteomes" id="UP000296355"/>
    </source>
</evidence>
<accession>A0A0R5WUP9</accession>
<keyword evidence="4" id="KW-1043">Host membrane</keyword>
<evidence type="ECO:0000256" key="4">
    <source>
        <dbReference type="ARBA" id="ARBA00022870"/>
    </source>
</evidence>
<dbReference type="Pfam" id="PF04541">
    <property type="entry name" value="Herpes_U34"/>
    <property type="match status" value="1"/>
</dbReference>
<dbReference type="HAMAP" id="MF_04024">
    <property type="entry name" value="HSV_NEC2"/>
    <property type="match status" value="1"/>
</dbReference>
<keyword evidence="6 9" id="KW-1133">Transmembrane helix</keyword>
<evidence type="ECO:0000313" key="10">
    <source>
        <dbReference type="EMBL" id="AJG42994.1"/>
    </source>
</evidence>
<proteinExistence type="inferred from homology"/>
<organism evidence="10 11">
    <name type="scientific">phocid gammaherpesvirus 3</name>
    <dbReference type="NCBI Taxonomy" id="2560643"/>
    <lineage>
        <taxon>Viruses</taxon>
        <taxon>Duplodnaviria</taxon>
        <taxon>Heunggongvirae</taxon>
        <taxon>Peploviricota</taxon>
        <taxon>Herviviricetes</taxon>
        <taxon>Herpesvirales</taxon>
        <taxon>Orthoherpesviridae</taxon>
        <taxon>Gammaherpesvirinae</taxon>
        <taxon>Percavirus</taxon>
        <taxon>Percavirus phocidgamma3</taxon>
    </lineage>
</organism>
<dbReference type="InterPro" id="IPR007626">
    <property type="entry name" value="Herpesvirus_viron_egress-type"/>
</dbReference>
<evidence type="ECO:0000256" key="2">
    <source>
        <dbReference type="ARBA" id="ARBA00022562"/>
    </source>
</evidence>
<dbReference type="GO" id="GO:0044201">
    <property type="term" value="C:host cell nuclear inner membrane"/>
    <property type="evidence" value="ECO:0007669"/>
    <property type="project" value="UniProtKB-SubCell"/>
</dbReference>
<protein>
    <submittedName>
        <fullName evidence="10">Tegument protein</fullName>
    </submittedName>
</protein>
<keyword evidence="11" id="KW-1185">Reference proteome</keyword>
<keyword evidence="1" id="KW-0597">Phosphoprotein</keyword>
<evidence type="ECO:0000256" key="6">
    <source>
        <dbReference type="ARBA" id="ARBA00022989"/>
    </source>
</evidence>
<dbReference type="EMBL" id="KP136799">
    <property type="protein sequence ID" value="AJG42994.1"/>
    <property type="molecule type" value="Genomic_DNA"/>
</dbReference>
<feature type="transmembrane region" description="Helical" evidence="9">
    <location>
        <begin position="269"/>
        <end position="286"/>
    </location>
</feature>
<evidence type="ECO:0000256" key="9">
    <source>
        <dbReference type="SAM" id="Phobius"/>
    </source>
</evidence>
<keyword evidence="5" id="KW-0426">Late protein</keyword>
<evidence type="ECO:0000256" key="3">
    <source>
        <dbReference type="ARBA" id="ARBA00022692"/>
    </source>
</evidence>
<evidence type="ECO:0000256" key="8">
    <source>
        <dbReference type="ARBA" id="ARBA00043948"/>
    </source>
</evidence>
<keyword evidence="7 9" id="KW-0472">Membrane</keyword>
<evidence type="ECO:0000256" key="5">
    <source>
        <dbReference type="ARBA" id="ARBA00022921"/>
    </source>
</evidence>
<comment type="subcellular location">
    <subcellularLocation>
        <location evidence="8">Host nucleus inner membrane</location>
        <topology evidence="8">Single-pass membrane protein</topology>
    </subcellularLocation>
</comment>
<sequence length="289" mass="33051">MNTGRRLVSELCQVVTSFLCQPGISIDVSSCHIGPRVFSKGGTQPICTVKLQHGHIYNVEFVYRYWHHILRSQKYPLSPVFIISNNGLAVTLRCFVCEPKDIYSQFGNCQRIDSDVYLPKNSNVILSQDDFLKFKTNLVFSKDLNVCNSMVVCRTYLTENRQALQFLVIKPNNPKRVSAILHTIMSIVGISEKPIKPGKEKELTHNSSEKHFTADVVRKSIHSPEKQKPELEDKKQLFVDYQSNTPQAPTVVSIPSMLSWHMTVVYKKIIMFLILFGLLATVLFSWRTR</sequence>
<evidence type="ECO:0000256" key="1">
    <source>
        <dbReference type="ARBA" id="ARBA00022553"/>
    </source>
</evidence>
<dbReference type="Proteomes" id="UP000296355">
    <property type="component" value="Segment"/>
</dbReference>
<evidence type="ECO:0000256" key="7">
    <source>
        <dbReference type="ARBA" id="ARBA00023136"/>
    </source>
</evidence>
<name>A0A0R5WUP9_9GAMA</name>
<keyword evidence="3 9" id="KW-0812">Transmembrane</keyword>